<evidence type="ECO:0000313" key="8">
    <source>
        <dbReference type="Proteomes" id="UP000320475"/>
    </source>
</evidence>
<evidence type="ECO:0000256" key="1">
    <source>
        <dbReference type="ARBA" id="ARBA00010871"/>
    </source>
</evidence>
<dbReference type="GO" id="GO:0005524">
    <property type="term" value="F:ATP binding"/>
    <property type="evidence" value="ECO:0007669"/>
    <property type="project" value="UniProtKB-UniRule"/>
</dbReference>
<evidence type="ECO:0000256" key="2">
    <source>
        <dbReference type="ARBA" id="ARBA00022598"/>
    </source>
</evidence>
<reference evidence="7 8" key="1">
    <citation type="journal article" date="2019" name="Sci. Rep.">
        <title>Comparative genomics of chytrid fungi reveal insights into the obligate biotrophic and pathogenic lifestyle of Synchytrium endobioticum.</title>
        <authorList>
            <person name="van de Vossenberg B.T.L.H."/>
            <person name="Warris S."/>
            <person name="Nguyen H.D.T."/>
            <person name="van Gent-Pelzer M.P.E."/>
            <person name="Joly D.L."/>
            <person name="van de Geest H.C."/>
            <person name="Bonants P.J.M."/>
            <person name="Smith D.S."/>
            <person name="Levesque C.A."/>
            <person name="van der Lee T.A.J."/>
        </authorList>
    </citation>
    <scope>NUCLEOTIDE SEQUENCE [LARGE SCALE GENOMIC DNA]</scope>
    <source>
        <strain evidence="7 8">LEV6574</strain>
    </source>
</reference>
<dbReference type="PROSITE" id="PS50206">
    <property type="entry name" value="RHODANESE_3"/>
    <property type="match status" value="1"/>
</dbReference>
<dbReference type="InterPro" id="IPR011095">
    <property type="entry name" value="Dala_Dala_lig_C"/>
</dbReference>
<gene>
    <name evidence="7" type="primary">SENL499</name>
    <name evidence="7" type="ORF">SeLEV6574_g00499</name>
</gene>
<dbReference type="PANTHER" id="PTHR23132">
    <property type="entry name" value="D-ALANINE--D-ALANINE LIGASE"/>
    <property type="match status" value="1"/>
</dbReference>
<feature type="compositionally biased region" description="Polar residues" evidence="4">
    <location>
        <begin position="665"/>
        <end position="686"/>
    </location>
</feature>
<accession>A0A507DIE0</accession>
<proteinExistence type="inferred from homology"/>
<dbReference type="OrthoDB" id="2013972at2759"/>
<evidence type="ECO:0000313" key="7">
    <source>
        <dbReference type="EMBL" id="TPX51085.1"/>
    </source>
</evidence>
<dbReference type="GO" id="GO:0046872">
    <property type="term" value="F:metal ion binding"/>
    <property type="evidence" value="ECO:0007669"/>
    <property type="project" value="InterPro"/>
</dbReference>
<evidence type="ECO:0000259" key="5">
    <source>
        <dbReference type="PROSITE" id="PS50206"/>
    </source>
</evidence>
<evidence type="ECO:0000256" key="3">
    <source>
        <dbReference type="PROSITE-ProRule" id="PRU00409"/>
    </source>
</evidence>
<keyword evidence="3" id="KW-0547">Nucleotide-binding</keyword>
<dbReference type="Pfam" id="PF07478">
    <property type="entry name" value="Dala_Dala_lig_C"/>
    <property type="match status" value="1"/>
</dbReference>
<dbReference type="InterPro" id="IPR001763">
    <property type="entry name" value="Rhodanese-like_dom"/>
</dbReference>
<comment type="caution">
    <text evidence="7">The sequence shown here is derived from an EMBL/GenBank/DDBJ whole genome shotgun (WGS) entry which is preliminary data.</text>
</comment>
<evidence type="ECO:0000256" key="4">
    <source>
        <dbReference type="SAM" id="MobiDB-lite"/>
    </source>
</evidence>
<comment type="similarity">
    <text evidence="1">Belongs to the D-alanine--D-alanine ligase family.</text>
</comment>
<dbReference type="VEuPathDB" id="FungiDB:SeMB42_g01031"/>
<dbReference type="Gene3D" id="3.30.470.20">
    <property type="entry name" value="ATP-grasp fold, B domain"/>
    <property type="match status" value="2"/>
</dbReference>
<keyword evidence="3" id="KW-0067">ATP-binding</keyword>
<feature type="domain" description="Rhodanese" evidence="5">
    <location>
        <begin position="82"/>
        <end position="175"/>
    </location>
</feature>
<dbReference type="SUPFAM" id="SSF56059">
    <property type="entry name" value="Glutathione synthetase ATP-binding domain-like"/>
    <property type="match status" value="2"/>
</dbReference>
<evidence type="ECO:0000259" key="6">
    <source>
        <dbReference type="PROSITE" id="PS50975"/>
    </source>
</evidence>
<feature type="region of interest" description="Disordered" evidence="4">
    <location>
        <begin position="657"/>
        <end position="686"/>
    </location>
</feature>
<organism evidence="7 8">
    <name type="scientific">Synchytrium endobioticum</name>
    <dbReference type="NCBI Taxonomy" id="286115"/>
    <lineage>
        <taxon>Eukaryota</taxon>
        <taxon>Fungi</taxon>
        <taxon>Fungi incertae sedis</taxon>
        <taxon>Chytridiomycota</taxon>
        <taxon>Chytridiomycota incertae sedis</taxon>
        <taxon>Chytridiomycetes</taxon>
        <taxon>Synchytriales</taxon>
        <taxon>Synchytriaceae</taxon>
        <taxon>Synchytrium</taxon>
    </lineage>
</organism>
<dbReference type="GO" id="GO:0008716">
    <property type="term" value="F:D-alanine-D-alanine ligase activity"/>
    <property type="evidence" value="ECO:0007669"/>
    <property type="project" value="InterPro"/>
</dbReference>
<name>A0A507DIE0_9FUNG</name>
<dbReference type="AlphaFoldDB" id="A0A507DIE0"/>
<sequence>MMSPSKGPTRKLTLGSRITLHLLVPDVVPDETQVRSKDEKASHNSEKEDYFKELEQLAEELNFTPVIHKMTLTNMNGEIDTIPNEDIIFNLCDGSDVDGVCGPSVAAYLEQKGHPNVVGCDLLFINNTLTKAGMKELFLQNMVSCPPGFLLTKENVADLDKEVTAWGMTYPLFVKVSDSYGSVGIDDQSVCHDPKGLHDKVNSLLAEFPNVVIEEYIDGPEFSVLISGNCRDPTSQVIVYPPAERAFNKELPRFQRFISFLRNWDESLLAHHYAPVTDSNDFQGLQDLARRAYMACSGNSFGRVDVRKRESSGKLYVLEVNASCGIGKGTSSDFILGLAGQSTREFFQILLSSALKPPADEESNVVGSPVASEGPHLVADKEINAEPTTEAEIANDTPAARIIPPAVESRVNELLKNPSLGVFPNPVVHVIVAAVHMENEIPEPEMSLRETWGKDLVYVSELEASFRSLGYDPIVHLHHFDDIEATLAALSPENDLVVNACLGQDGADVAELLEKNNFKAHIGLNAAFFRHSRNRKTMRDHLKANRLRTPKGIVASHADKDHIESLLIDAELSPPFYAKPAIAHRNFEGDHAGRKLRSIQELKEYINEMEENVVVEAFVNGKVYKALVAGDGRDSRADIIVLPAIQVIKPPNDDVRIEEDDSANDAETSTPVITSNPVSPQVIKGSTSSLRRRPSAFIPRLYRRMTTAPFFLTTPEKSPTYQKMGPNSLLLQLDIQDVARRSFTAVEGSCYGIVTVIQREDSDNDELVVLGVSSDIRFGENGDAGAILALANLNAESLWSWLLKRVNVA</sequence>
<feature type="domain" description="ATP-grasp" evidence="6">
    <location>
        <begin position="135"/>
        <end position="355"/>
    </location>
</feature>
<dbReference type="EMBL" id="QEAM01000008">
    <property type="protein sequence ID" value="TPX51085.1"/>
    <property type="molecule type" value="Genomic_DNA"/>
</dbReference>
<feature type="domain" description="ATP-grasp" evidence="6">
    <location>
        <begin position="539"/>
        <end position="762"/>
    </location>
</feature>
<protein>
    <submittedName>
        <fullName evidence="7">D-alanine---D-alanine ligase</fullName>
    </submittedName>
</protein>
<dbReference type="Proteomes" id="UP000320475">
    <property type="component" value="Unassembled WGS sequence"/>
</dbReference>
<keyword evidence="2 7" id="KW-0436">Ligase</keyword>
<dbReference type="PANTHER" id="PTHR23132:SF23">
    <property type="entry name" value="D-ALANINE--D-ALANINE LIGASE B"/>
    <property type="match status" value="1"/>
</dbReference>
<dbReference type="InterPro" id="IPR011761">
    <property type="entry name" value="ATP-grasp"/>
</dbReference>
<dbReference type="PROSITE" id="PS50975">
    <property type="entry name" value="ATP_GRASP"/>
    <property type="match status" value="2"/>
</dbReference>